<dbReference type="EMBL" id="SDVB01000106">
    <property type="protein sequence ID" value="RYC23136.1"/>
    <property type="molecule type" value="Genomic_DNA"/>
</dbReference>
<evidence type="ECO:0000313" key="2">
    <source>
        <dbReference type="Proteomes" id="UP000291088"/>
    </source>
</evidence>
<protein>
    <submittedName>
        <fullName evidence="1">Uncharacterized protein</fullName>
    </submittedName>
</protein>
<comment type="caution">
    <text evidence="1">The sequence shown here is derived from an EMBL/GenBank/DDBJ whole genome shotgun (WGS) entry which is preliminary data.</text>
</comment>
<name>A0A4Q2TWJ2_9HYPH</name>
<dbReference type="RefSeq" id="WP_129330673.1">
    <property type="nucleotide sequence ID" value="NZ_SDVB01000106.1"/>
</dbReference>
<accession>A0A4Q2TWJ2</accession>
<keyword evidence="2" id="KW-1185">Reference proteome</keyword>
<dbReference type="OrthoDB" id="8445391at2"/>
<gene>
    <name evidence="1" type="ORF">EUU22_03245</name>
</gene>
<organism evidence="1 2">
    <name type="scientific">Ciceribacter ferrooxidans</name>
    <dbReference type="NCBI Taxonomy" id="2509717"/>
    <lineage>
        <taxon>Bacteria</taxon>
        <taxon>Pseudomonadati</taxon>
        <taxon>Pseudomonadota</taxon>
        <taxon>Alphaproteobacteria</taxon>
        <taxon>Hyphomicrobiales</taxon>
        <taxon>Rhizobiaceae</taxon>
        <taxon>Ciceribacter</taxon>
    </lineage>
</organism>
<dbReference type="AlphaFoldDB" id="A0A4Q2TWJ2"/>
<sequence length="87" mass="10059">MTNVDYAAAAGLYPCKTVRRTSKLRYKRFESVAEALRFAIEDMPSSMLRGCVLEVDEDRFDGMQMQKLYEADGYPFPRRGPSGRQRR</sequence>
<reference evidence="1 2" key="1">
    <citation type="submission" date="2019-01" db="EMBL/GenBank/DDBJ databases">
        <authorList>
            <person name="Deng T."/>
        </authorList>
    </citation>
    <scope>NUCLEOTIDE SEQUENCE [LARGE SCALE GENOMIC DNA]</scope>
    <source>
        <strain evidence="1 2">F8825</strain>
    </source>
</reference>
<dbReference type="Proteomes" id="UP000291088">
    <property type="component" value="Unassembled WGS sequence"/>
</dbReference>
<evidence type="ECO:0000313" key="1">
    <source>
        <dbReference type="EMBL" id="RYC23136.1"/>
    </source>
</evidence>
<proteinExistence type="predicted"/>